<dbReference type="PANTHER" id="PTHR34595">
    <property type="entry name" value="BLR5612 PROTEIN"/>
    <property type="match status" value="1"/>
</dbReference>
<dbReference type="AlphaFoldDB" id="A0A0D6NJR8"/>
<accession>A0A0D6NJR8</accession>
<reference evidence="2 3" key="1">
    <citation type="submission" date="2012-11" db="EMBL/GenBank/DDBJ databases">
        <title>Whole genome sequence of Acetobacter orientalis 21F-2.</title>
        <authorList>
            <person name="Azuma Y."/>
            <person name="Higashiura N."/>
            <person name="Hirakawa H."/>
            <person name="Matsushita K."/>
        </authorList>
    </citation>
    <scope>NUCLEOTIDE SEQUENCE [LARGE SCALE GENOMIC DNA]</scope>
    <source>
        <strain evidence="2 3">21F-2</strain>
    </source>
</reference>
<dbReference type="InterPro" id="IPR007296">
    <property type="entry name" value="DUF403"/>
</dbReference>
<evidence type="ECO:0000313" key="2">
    <source>
        <dbReference type="EMBL" id="GAN65646.1"/>
    </source>
</evidence>
<dbReference type="RefSeq" id="WP_048840662.1">
    <property type="nucleotide sequence ID" value="NZ_BAMX01000010.1"/>
</dbReference>
<proteinExistence type="predicted"/>
<dbReference type="Proteomes" id="UP000032670">
    <property type="component" value="Unassembled WGS sequence"/>
</dbReference>
<dbReference type="Pfam" id="PF04168">
    <property type="entry name" value="Alpha-E"/>
    <property type="match status" value="1"/>
</dbReference>
<dbReference type="EMBL" id="BAMX01000010">
    <property type="protein sequence ID" value="GAN65646.1"/>
    <property type="molecule type" value="Genomic_DNA"/>
</dbReference>
<evidence type="ECO:0000313" key="3">
    <source>
        <dbReference type="Proteomes" id="UP000032670"/>
    </source>
</evidence>
<dbReference type="PANTHER" id="PTHR34595:SF7">
    <property type="entry name" value="SLL1039 PROTEIN"/>
    <property type="match status" value="1"/>
</dbReference>
<protein>
    <recommendedName>
        <fullName evidence="1">DUF403 domain-containing protein</fullName>
    </recommendedName>
</protein>
<feature type="domain" description="DUF403" evidence="1">
    <location>
        <begin position="23"/>
        <end position="332"/>
    </location>
</feature>
<sequence>MGAGIMINASTSSCGVLPGLNGLLSRYAESMLWLARYMERIENLARLMEVTEAFVRGPDGQTGWDSIIQINSDEVAFYALHTKATEADVLAFYITEQANPNSIKAMAHAVRENARSVRPLISTEMWAHLNMFTRWMLDLQFADIRLDSLSNICNRLKQECQTHYGITEGTLYRDQAWLFYMLGKQLERSDQITRLIDIRYHTLLPHGEKAGSDLDSSQWASVLRSAAAYHAFRRLQPVTTTPENVVGFLLKNEGFPRSLATSLSTFDALLAMLAAHKSLRRQCIPVQERAAELRVTLQEQTAQDMIVRGLHEYMQWIQTQIHHIQNDIAAAFWPPAAPLAPPPLSQTQTQTQTQG</sequence>
<organism evidence="2 3">
    <name type="scientific">Acetobacter orientalis</name>
    <dbReference type="NCBI Taxonomy" id="146474"/>
    <lineage>
        <taxon>Bacteria</taxon>
        <taxon>Pseudomonadati</taxon>
        <taxon>Pseudomonadota</taxon>
        <taxon>Alphaproteobacteria</taxon>
        <taxon>Acetobacterales</taxon>
        <taxon>Acetobacteraceae</taxon>
        <taxon>Acetobacter</taxon>
    </lineage>
</organism>
<name>A0A0D6NJR8_9PROT</name>
<dbReference type="InterPro" id="IPR051680">
    <property type="entry name" value="ATP-dep_Glu-Cys_Ligase-2"/>
</dbReference>
<evidence type="ECO:0000259" key="1">
    <source>
        <dbReference type="Pfam" id="PF04168"/>
    </source>
</evidence>
<comment type="caution">
    <text evidence="2">The sequence shown here is derived from an EMBL/GenBank/DDBJ whole genome shotgun (WGS) entry which is preliminary data.</text>
</comment>
<dbReference type="STRING" id="1231341.Abor_010_209"/>
<dbReference type="GeneID" id="76203794"/>
<accession>A0A6N3SYR6</accession>
<keyword evidence="3" id="KW-1185">Reference proteome</keyword>
<gene>
    <name evidence="2" type="ORF">Abor_010_209</name>
</gene>